<dbReference type="InterPro" id="IPR036396">
    <property type="entry name" value="Cyt_P450_sf"/>
</dbReference>
<comment type="cofactor">
    <cofactor evidence="1 14">
        <name>heme</name>
        <dbReference type="ChEBI" id="CHEBI:30413"/>
    </cofactor>
</comment>
<dbReference type="InterPro" id="IPR050196">
    <property type="entry name" value="Cytochrome_P450_Monoox"/>
</dbReference>
<dbReference type="VEuPathDB" id="VectorBase:AAEL012770"/>
<dbReference type="FunCoup" id="A0A1S4FX07">
    <property type="interactions" value="65"/>
</dbReference>
<evidence type="ECO:0000256" key="15">
    <source>
        <dbReference type="RuleBase" id="RU000461"/>
    </source>
</evidence>
<gene>
    <name evidence="16" type="primary">5576777</name>
</gene>
<keyword evidence="12 15" id="KW-0503">Monooxygenase</keyword>
<dbReference type="OrthoDB" id="1470350at2759"/>
<evidence type="ECO:0000313" key="16">
    <source>
        <dbReference type="EnsemblMetazoa" id="AAEL012770-PA"/>
    </source>
</evidence>
<dbReference type="GO" id="GO:0005789">
    <property type="term" value="C:endoplasmic reticulum membrane"/>
    <property type="evidence" value="ECO:0007669"/>
    <property type="project" value="UniProtKB-SubCell"/>
</dbReference>
<evidence type="ECO:0000256" key="6">
    <source>
        <dbReference type="ARBA" id="ARBA00022617"/>
    </source>
</evidence>
<comment type="similarity">
    <text evidence="5 15">Belongs to the cytochrome P450 family.</text>
</comment>
<reference evidence="16" key="2">
    <citation type="submission" date="2020-05" db="UniProtKB">
        <authorList>
            <consortium name="EnsemblMetazoa"/>
        </authorList>
    </citation>
    <scope>IDENTIFICATION</scope>
    <source>
        <strain evidence="16">LVP_AGWG</strain>
    </source>
</reference>
<accession>A0A1S4FX07</accession>
<dbReference type="Gene3D" id="1.10.630.10">
    <property type="entry name" value="Cytochrome P450"/>
    <property type="match status" value="1"/>
</dbReference>
<dbReference type="GO" id="GO:0005506">
    <property type="term" value="F:iron ion binding"/>
    <property type="evidence" value="ECO:0007669"/>
    <property type="project" value="InterPro"/>
</dbReference>
<evidence type="ECO:0000256" key="11">
    <source>
        <dbReference type="ARBA" id="ARBA00023004"/>
    </source>
</evidence>
<dbReference type="AlphaFoldDB" id="A0A1S4FX07"/>
<evidence type="ECO:0000256" key="4">
    <source>
        <dbReference type="ARBA" id="ARBA00004406"/>
    </source>
</evidence>
<keyword evidence="10 15" id="KW-0560">Oxidoreductase</keyword>
<evidence type="ECO:0000256" key="3">
    <source>
        <dbReference type="ARBA" id="ARBA00004174"/>
    </source>
</evidence>
<evidence type="ECO:0000256" key="13">
    <source>
        <dbReference type="ARBA" id="ARBA00023136"/>
    </source>
</evidence>
<protein>
    <submittedName>
        <fullName evidence="16">Uncharacterized protein</fullName>
    </submittedName>
</protein>
<name>A0A1S4FX07_AEDAE</name>
<evidence type="ECO:0000256" key="10">
    <source>
        <dbReference type="ARBA" id="ARBA00023002"/>
    </source>
</evidence>
<feature type="binding site" description="axial binding residue" evidence="14">
    <location>
        <position position="451"/>
    </location>
    <ligand>
        <name>heme</name>
        <dbReference type="ChEBI" id="CHEBI:30413"/>
    </ligand>
    <ligandPart>
        <name>Fe</name>
        <dbReference type="ChEBI" id="CHEBI:18248"/>
    </ligandPart>
</feature>
<dbReference type="InterPro" id="IPR002401">
    <property type="entry name" value="Cyt_P450_E_grp-I"/>
</dbReference>
<evidence type="ECO:0000256" key="2">
    <source>
        <dbReference type="ARBA" id="ARBA00003690"/>
    </source>
</evidence>
<organism evidence="16 17">
    <name type="scientific">Aedes aegypti</name>
    <name type="common">Yellowfever mosquito</name>
    <name type="synonym">Culex aegypti</name>
    <dbReference type="NCBI Taxonomy" id="7159"/>
    <lineage>
        <taxon>Eukaryota</taxon>
        <taxon>Metazoa</taxon>
        <taxon>Ecdysozoa</taxon>
        <taxon>Arthropoda</taxon>
        <taxon>Hexapoda</taxon>
        <taxon>Insecta</taxon>
        <taxon>Pterygota</taxon>
        <taxon>Neoptera</taxon>
        <taxon>Endopterygota</taxon>
        <taxon>Diptera</taxon>
        <taxon>Nematocera</taxon>
        <taxon>Culicoidea</taxon>
        <taxon>Culicidae</taxon>
        <taxon>Culicinae</taxon>
        <taxon>Aedini</taxon>
        <taxon>Aedes</taxon>
        <taxon>Stegomyia</taxon>
    </lineage>
</organism>
<dbReference type="GO" id="GO:0016705">
    <property type="term" value="F:oxidoreductase activity, acting on paired donors, with incorporation or reduction of molecular oxygen"/>
    <property type="evidence" value="ECO:0007669"/>
    <property type="project" value="InterPro"/>
</dbReference>
<dbReference type="InParanoid" id="A0A1S4FX07"/>
<dbReference type="PANTHER" id="PTHR24291:SF189">
    <property type="entry name" value="CYTOCHROME P450 4C3-RELATED"/>
    <property type="match status" value="1"/>
</dbReference>
<dbReference type="EnsemblMetazoa" id="AAEL012770-RA">
    <property type="protein sequence ID" value="AAEL012770-PA"/>
    <property type="gene ID" value="AAEL012770"/>
</dbReference>
<dbReference type="PROSITE" id="PS00086">
    <property type="entry name" value="CYTOCHROME_P450"/>
    <property type="match status" value="1"/>
</dbReference>
<proteinExistence type="inferred from homology"/>
<keyword evidence="9" id="KW-0492">Microsome</keyword>
<dbReference type="SUPFAM" id="SSF48264">
    <property type="entry name" value="Cytochrome P450"/>
    <property type="match status" value="1"/>
</dbReference>
<keyword evidence="7 14" id="KW-0479">Metal-binding</keyword>
<keyword evidence="13" id="KW-0472">Membrane</keyword>
<keyword evidence="6 14" id="KW-0349">Heme</keyword>
<comment type="function">
    <text evidence="2">May be involved in the metabolism of insect hormones and in the breakdown of synthetic insecticides.</text>
</comment>
<dbReference type="InterPro" id="IPR001128">
    <property type="entry name" value="Cyt_P450"/>
</dbReference>
<keyword evidence="8" id="KW-0256">Endoplasmic reticulum</keyword>
<evidence type="ECO:0000256" key="1">
    <source>
        <dbReference type="ARBA" id="ARBA00001971"/>
    </source>
</evidence>
<evidence type="ECO:0000256" key="8">
    <source>
        <dbReference type="ARBA" id="ARBA00022824"/>
    </source>
</evidence>
<keyword evidence="11 14" id="KW-0408">Iron</keyword>
<evidence type="ECO:0000256" key="7">
    <source>
        <dbReference type="ARBA" id="ARBA00022723"/>
    </source>
</evidence>
<dbReference type="PRINTS" id="PR00463">
    <property type="entry name" value="EP450I"/>
</dbReference>
<dbReference type="PANTHER" id="PTHR24291">
    <property type="entry name" value="CYTOCHROME P450 FAMILY 4"/>
    <property type="match status" value="1"/>
</dbReference>
<dbReference type="Pfam" id="PF00067">
    <property type="entry name" value="p450"/>
    <property type="match status" value="1"/>
</dbReference>
<dbReference type="PRINTS" id="PR00385">
    <property type="entry name" value="P450"/>
</dbReference>
<evidence type="ECO:0000256" key="14">
    <source>
        <dbReference type="PIRSR" id="PIRSR602401-1"/>
    </source>
</evidence>
<evidence type="ECO:0000256" key="9">
    <source>
        <dbReference type="ARBA" id="ARBA00022848"/>
    </source>
</evidence>
<dbReference type="InterPro" id="IPR017972">
    <property type="entry name" value="Cyt_P450_CS"/>
</dbReference>
<dbReference type="Proteomes" id="UP000008820">
    <property type="component" value="Chromosome 3"/>
</dbReference>
<dbReference type="GO" id="GO:0004497">
    <property type="term" value="F:monooxygenase activity"/>
    <property type="evidence" value="ECO:0007669"/>
    <property type="project" value="UniProtKB-KW"/>
</dbReference>
<comment type="subcellular location">
    <subcellularLocation>
        <location evidence="4">Endoplasmic reticulum membrane</location>
        <topology evidence="4">Peripheral membrane protein</topology>
    </subcellularLocation>
    <subcellularLocation>
        <location evidence="3">Microsome membrane</location>
        <topology evidence="3">Peripheral membrane protein</topology>
    </subcellularLocation>
</comment>
<sequence>MWSVVIGYSLSVLVFLAVYYRWSRRKTNAALANMNGPPKYPLIGHLYLLKYTSQEKIFETFVELGSTYSSPMGIELGPITLVVVYQPEHLQAVLSSPHCISRPFWYDFFRVSRGIFSSPAHIWRGQRKVLNHSFGPGILNSFVSIFNEKSEILTKLMTSHVGRGERDFGHEIARAALDTIYSTAFGLNFGMQEAPEGSKYLEAQEEFIGLVLKRIFSVINYSERIYRLTKDYKREQELLSYARTLTNRIMQARNAEQILSGAIGLPSVATENTDGKKPQIFLDKLFELAVENKQQLSKEDIPEHLDTIIFAGNDTTATTMSNLLLMLAMHPDVQERVYQEIMEACPDLEQHVSMEDTAKLTYTEMVCKETMRLFPVGPLIGRIAEVDIKISDEHVIPAGSEVGCGIYMVHRDRKIWGPRAEEFNPDHFLPENISKIHPYAYLPFSGGIRNCIGVRYAWISMKIMIVHILRRYRLKTSLTMDKITLQYCILLKIGNGCRISLEERNI</sequence>
<evidence type="ECO:0000256" key="5">
    <source>
        <dbReference type="ARBA" id="ARBA00010617"/>
    </source>
</evidence>
<dbReference type="GO" id="GO:0020037">
    <property type="term" value="F:heme binding"/>
    <property type="evidence" value="ECO:0007669"/>
    <property type="project" value="InterPro"/>
</dbReference>
<dbReference type="CDD" id="cd11057">
    <property type="entry name" value="CYP313-like"/>
    <property type="match status" value="1"/>
</dbReference>
<evidence type="ECO:0000256" key="12">
    <source>
        <dbReference type="ARBA" id="ARBA00023033"/>
    </source>
</evidence>
<reference evidence="16 17" key="1">
    <citation type="submission" date="2017-06" db="EMBL/GenBank/DDBJ databases">
        <title>Aedes aegypti genome working group (AGWG) sequencing and assembly.</title>
        <authorList>
            <consortium name="Aedes aegypti Genome Working Group (AGWG)"/>
            <person name="Matthews B.J."/>
        </authorList>
    </citation>
    <scope>NUCLEOTIDE SEQUENCE [LARGE SCALE GENOMIC DNA]</scope>
    <source>
        <strain evidence="16 17">LVP_AGWG</strain>
    </source>
</reference>
<keyword evidence="17" id="KW-1185">Reference proteome</keyword>
<evidence type="ECO:0000313" key="17">
    <source>
        <dbReference type="Proteomes" id="UP000008820"/>
    </source>
</evidence>